<feature type="transmembrane region" description="Helical" evidence="5">
    <location>
        <begin position="125"/>
        <end position="145"/>
    </location>
</feature>
<comment type="subcellular location">
    <subcellularLocation>
        <location evidence="1">Membrane</location>
        <topology evidence="1">Multi-pass membrane protein</topology>
    </subcellularLocation>
</comment>
<keyword evidence="8" id="KW-1185">Reference proteome</keyword>
<sequence>MKEFSLISPEKVRLEFKLAGIGSRFAAAFVDGVFKTILVVFFVVVSCSLWGVGLSGWVDVPEFEEYFSLWGALILLIIFGIVYGYSIFFETIWNGQTPGKRLIKIRVVQRDGSPVTFMQVLVRNMLTIIDQLPFLYAVGMVAVLVTRRNQRLGDLAAGTVVLREKGGSAPPVIDYAVPEAEWAGSARLYLHTITEDEFATLKQYLLRKDELRPEEASQLEHRLVAHFSKKLSIRAAAIDDYHVFLQQVAQLFQAKG</sequence>
<evidence type="ECO:0000256" key="1">
    <source>
        <dbReference type="ARBA" id="ARBA00004141"/>
    </source>
</evidence>
<feature type="transmembrane region" description="Helical" evidence="5">
    <location>
        <begin position="66"/>
        <end position="88"/>
    </location>
</feature>
<evidence type="ECO:0000313" key="8">
    <source>
        <dbReference type="Proteomes" id="UP000214880"/>
    </source>
</evidence>
<dbReference type="OrthoDB" id="9787732at2"/>
<evidence type="ECO:0000259" key="6">
    <source>
        <dbReference type="Pfam" id="PF06271"/>
    </source>
</evidence>
<dbReference type="GO" id="GO:0016020">
    <property type="term" value="C:membrane"/>
    <property type="evidence" value="ECO:0007669"/>
    <property type="project" value="UniProtKB-SubCell"/>
</dbReference>
<accession>A0A1G9UQT3</accession>
<reference evidence="7 8" key="1">
    <citation type="submission" date="2016-10" db="EMBL/GenBank/DDBJ databases">
        <authorList>
            <person name="de Groot N.N."/>
        </authorList>
    </citation>
    <scope>NUCLEOTIDE SEQUENCE [LARGE SCALE GENOMIC DNA]</scope>
    <source>
        <strain evidence="7 8">DSM 1736</strain>
    </source>
</reference>
<feature type="transmembrane region" description="Helical" evidence="5">
    <location>
        <begin position="33"/>
        <end position="54"/>
    </location>
</feature>
<proteinExistence type="predicted"/>
<keyword evidence="3 5" id="KW-1133">Transmembrane helix</keyword>
<gene>
    <name evidence="7" type="ORF">SAMN04488502_10628</name>
</gene>
<dbReference type="AlphaFoldDB" id="A0A1G9UQT3"/>
<organism evidence="7 8">
    <name type="scientific">Dendrosporobacter quercicolus</name>
    <dbReference type="NCBI Taxonomy" id="146817"/>
    <lineage>
        <taxon>Bacteria</taxon>
        <taxon>Bacillati</taxon>
        <taxon>Bacillota</taxon>
        <taxon>Negativicutes</taxon>
        <taxon>Selenomonadales</taxon>
        <taxon>Sporomusaceae</taxon>
        <taxon>Dendrosporobacter</taxon>
    </lineage>
</organism>
<dbReference type="PANTHER" id="PTHR38480:SF1">
    <property type="entry name" value="SLR0254 PROTEIN"/>
    <property type="match status" value="1"/>
</dbReference>
<evidence type="ECO:0000256" key="5">
    <source>
        <dbReference type="SAM" id="Phobius"/>
    </source>
</evidence>
<feature type="domain" description="RDD" evidence="6">
    <location>
        <begin position="18"/>
        <end position="158"/>
    </location>
</feature>
<dbReference type="InterPro" id="IPR010432">
    <property type="entry name" value="RDD"/>
</dbReference>
<dbReference type="Proteomes" id="UP000214880">
    <property type="component" value="Unassembled WGS sequence"/>
</dbReference>
<dbReference type="Pfam" id="PF06271">
    <property type="entry name" value="RDD"/>
    <property type="match status" value="1"/>
</dbReference>
<dbReference type="PANTHER" id="PTHR38480">
    <property type="entry name" value="SLR0254 PROTEIN"/>
    <property type="match status" value="1"/>
</dbReference>
<name>A0A1G9UQT3_9FIRM</name>
<keyword evidence="4 5" id="KW-0472">Membrane</keyword>
<protein>
    <submittedName>
        <fullName evidence="7">Uncharacterized membrane protein YckC, RDD family</fullName>
    </submittedName>
</protein>
<evidence type="ECO:0000256" key="4">
    <source>
        <dbReference type="ARBA" id="ARBA00023136"/>
    </source>
</evidence>
<dbReference type="STRING" id="146817.SAMN04488502_10628"/>
<dbReference type="RefSeq" id="WP_092073438.1">
    <property type="nucleotide sequence ID" value="NZ_FNHB01000006.1"/>
</dbReference>
<keyword evidence="2 5" id="KW-0812">Transmembrane</keyword>
<evidence type="ECO:0000256" key="2">
    <source>
        <dbReference type="ARBA" id="ARBA00022692"/>
    </source>
</evidence>
<dbReference type="EMBL" id="FNHB01000006">
    <property type="protein sequence ID" value="SDM62203.1"/>
    <property type="molecule type" value="Genomic_DNA"/>
</dbReference>
<evidence type="ECO:0000313" key="7">
    <source>
        <dbReference type="EMBL" id="SDM62203.1"/>
    </source>
</evidence>
<evidence type="ECO:0000256" key="3">
    <source>
        <dbReference type="ARBA" id="ARBA00022989"/>
    </source>
</evidence>